<dbReference type="Proteomes" id="UP000004382">
    <property type="component" value="Unassembled WGS sequence"/>
</dbReference>
<name>H1KPQ0_METEX</name>
<evidence type="ECO:0000313" key="1">
    <source>
        <dbReference type="EMBL" id="EHP90497.1"/>
    </source>
</evidence>
<evidence type="ECO:0008006" key="3">
    <source>
        <dbReference type="Google" id="ProtNLM"/>
    </source>
</evidence>
<dbReference type="Pfam" id="PF14022">
    <property type="entry name" value="DUF4238"/>
    <property type="match status" value="1"/>
</dbReference>
<gene>
    <name evidence="1" type="ORF">MetexDRAFT_4626</name>
</gene>
<protein>
    <recommendedName>
        <fullName evidence="3">DUF4238 domain-containing protein</fullName>
    </recommendedName>
</protein>
<dbReference type="EMBL" id="AGJK01000178">
    <property type="protein sequence ID" value="EHP90497.1"/>
    <property type="molecule type" value="Genomic_DNA"/>
</dbReference>
<dbReference type="InterPro" id="IPR025332">
    <property type="entry name" value="DUF4238"/>
</dbReference>
<reference evidence="1 2" key="1">
    <citation type="submission" date="2011-09" db="EMBL/GenBank/DDBJ databases">
        <title>The draft genome of Methylobacterium extorquens DSM 13060.</title>
        <authorList>
            <consortium name="US DOE Joint Genome Institute (JGI-PGF)"/>
            <person name="Lucas S."/>
            <person name="Han J."/>
            <person name="Lapidus A."/>
            <person name="Cheng J.-F."/>
            <person name="Goodwin L."/>
            <person name="Pitluck S."/>
            <person name="Peters L."/>
            <person name="Land M.L."/>
            <person name="Hauser L."/>
            <person name="Koskimaki J."/>
            <person name="Halonen O."/>
            <person name="Pirttila A."/>
            <person name="Frank C."/>
            <person name="Woyke T.J."/>
        </authorList>
    </citation>
    <scope>NUCLEOTIDE SEQUENCE [LARGE SCALE GENOMIC DNA]</scope>
    <source>
        <strain evidence="1 2">DSM 13060</strain>
    </source>
</reference>
<evidence type="ECO:0000313" key="2">
    <source>
        <dbReference type="Proteomes" id="UP000004382"/>
    </source>
</evidence>
<dbReference type="RefSeq" id="WP_003603811.1">
    <property type="nucleotide sequence ID" value="NZ_AGJK01000178.1"/>
</dbReference>
<dbReference type="AlphaFoldDB" id="H1KPQ0"/>
<proteinExistence type="predicted"/>
<accession>H1KPQ0</accession>
<organism evidence="1 2">
    <name type="scientific">Methylorubrum extorquens DSM 13060</name>
    <dbReference type="NCBI Taxonomy" id="882800"/>
    <lineage>
        <taxon>Bacteria</taxon>
        <taxon>Pseudomonadati</taxon>
        <taxon>Pseudomonadota</taxon>
        <taxon>Alphaproteobacteria</taxon>
        <taxon>Hyphomicrobiales</taxon>
        <taxon>Methylobacteriaceae</taxon>
        <taxon>Methylorubrum</taxon>
    </lineage>
</organism>
<comment type="caution">
    <text evidence="1">The sequence shown here is derived from an EMBL/GenBank/DDBJ whole genome shotgun (WGS) entry which is preliminary data.</text>
</comment>
<sequence length="317" mass="36483">MPANRPIRHHYVPVFYLKRWLCGGKQLVEFSRPYGAQVKPRRVHPAGTGYVDRLYELRGLPEELAQQVEEKVFHPVDTRAADVMEALHAGDGPRDARDRLAWTQFLVSMLIRNPEELRRMKAVYAENWARSDKKWERRWRKERRPGDPETFAEHLAATPASWVELNAMKAFVSSLSAKNTTSHIFRMKWGHLHMPFWAPALMTSDRPIVSEGLAKDDGHIVLPIGPKRLFYAVNRHSTADYMASLAPHELVRRVNVAVTVHAHKYVYATTDSVLPFVQKHMSADPALLMSDGFKKYPGGQRIKARHIKYAEQLLQEH</sequence>